<dbReference type="RefSeq" id="WP_141428431.1">
    <property type="nucleotide sequence ID" value="NZ_AP019736.1"/>
</dbReference>
<keyword evidence="1 4" id="KW-0808">Transferase</keyword>
<dbReference type="SUPFAM" id="SSF55729">
    <property type="entry name" value="Acyl-CoA N-acyltransferases (Nat)"/>
    <property type="match status" value="1"/>
</dbReference>
<gene>
    <name evidence="4" type="ORF">A5CPEGH6_12690</name>
</gene>
<organism evidence="4 5">
    <name type="scientific">Alistipes dispar</name>
    <dbReference type="NCBI Taxonomy" id="2585119"/>
    <lineage>
        <taxon>Bacteria</taxon>
        <taxon>Pseudomonadati</taxon>
        <taxon>Bacteroidota</taxon>
        <taxon>Bacteroidia</taxon>
        <taxon>Bacteroidales</taxon>
        <taxon>Rikenellaceae</taxon>
        <taxon>Alistipes</taxon>
    </lineage>
</organism>
<dbReference type="KEGG" id="ada:A5CPEGH6_12690"/>
<reference evidence="5" key="1">
    <citation type="submission" date="2019-06" db="EMBL/GenBank/DDBJ databases">
        <title>Alistipes onderdonkii subsp. vulgaris subsp. nov., Alistipes dispar sp. nov. and Alistipes communis sp. nov., isolated from human faeces, and creation of Alistipes onderdonkii subsp. onderdonkii subsp. nov.</title>
        <authorList>
            <person name="Sakamoto M."/>
            <person name="Ikeyama N."/>
            <person name="Ogata Y."/>
            <person name="Suda W."/>
            <person name="Iino T."/>
            <person name="Hattori M."/>
            <person name="Ohkuma M."/>
        </authorList>
    </citation>
    <scope>NUCLEOTIDE SEQUENCE [LARGE SCALE GENOMIC DNA]</scope>
    <source>
        <strain evidence="5">5CPEGH6</strain>
    </source>
</reference>
<evidence type="ECO:0000256" key="1">
    <source>
        <dbReference type="ARBA" id="ARBA00022679"/>
    </source>
</evidence>
<proteinExistence type="predicted"/>
<accession>A0A4Y1X025</accession>
<dbReference type="InterPro" id="IPR000182">
    <property type="entry name" value="GNAT_dom"/>
</dbReference>
<dbReference type="AlphaFoldDB" id="A0A4Y1X025"/>
<feature type="domain" description="N-acetyltransferase" evidence="3">
    <location>
        <begin position="2"/>
        <end position="160"/>
    </location>
</feature>
<dbReference type="PROSITE" id="PS51186">
    <property type="entry name" value="GNAT"/>
    <property type="match status" value="1"/>
</dbReference>
<dbReference type="OrthoDB" id="9800604at2"/>
<keyword evidence="5" id="KW-1185">Reference proteome</keyword>
<evidence type="ECO:0000313" key="4">
    <source>
        <dbReference type="EMBL" id="BBL06631.1"/>
    </source>
</evidence>
<evidence type="ECO:0000313" key="5">
    <source>
        <dbReference type="Proteomes" id="UP000319374"/>
    </source>
</evidence>
<dbReference type="EMBL" id="AP019736">
    <property type="protein sequence ID" value="BBL06631.1"/>
    <property type="molecule type" value="Genomic_DNA"/>
</dbReference>
<dbReference type="InterPro" id="IPR016181">
    <property type="entry name" value="Acyl_CoA_acyltransferase"/>
</dbReference>
<protein>
    <submittedName>
        <fullName evidence="4">N-acetyltransferase</fullName>
    </submittedName>
</protein>
<evidence type="ECO:0000256" key="2">
    <source>
        <dbReference type="ARBA" id="ARBA00023315"/>
    </source>
</evidence>
<dbReference type="PANTHER" id="PTHR43877">
    <property type="entry name" value="AMINOALKYLPHOSPHONATE N-ACETYLTRANSFERASE-RELATED-RELATED"/>
    <property type="match status" value="1"/>
</dbReference>
<sequence>MLTVRRIDEEGIPAIRRIAAVAFPATYRDLLSPGQLDYMMEWMYSEESLRGQFRAGHVWFVVSADGEPCGYVSVERQGGRLFHLHKIYVLPRFQGIGAGALLFRSAVAYVRSVCPEPCRMELNVNRHNRALHFYERMGMRKLREGDFPIGGGYWMNDYIMGLEIAGTDTDDCPGADGQRR</sequence>
<dbReference type="PANTHER" id="PTHR43877:SF2">
    <property type="entry name" value="AMINOALKYLPHOSPHONATE N-ACETYLTRANSFERASE-RELATED"/>
    <property type="match status" value="1"/>
</dbReference>
<keyword evidence="2" id="KW-0012">Acyltransferase</keyword>
<dbReference type="GeneID" id="98673246"/>
<dbReference type="Gene3D" id="3.40.630.30">
    <property type="match status" value="1"/>
</dbReference>
<dbReference type="CDD" id="cd04301">
    <property type="entry name" value="NAT_SF"/>
    <property type="match status" value="1"/>
</dbReference>
<dbReference type="Pfam" id="PF13673">
    <property type="entry name" value="Acetyltransf_10"/>
    <property type="match status" value="1"/>
</dbReference>
<dbReference type="InterPro" id="IPR050832">
    <property type="entry name" value="Bact_Acetyltransf"/>
</dbReference>
<name>A0A4Y1X025_9BACT</name>
<dbReference type="GO" id="GO:0016747">
    <property type="term" value="F:acyltransferase activity, transferring groups other than amino-acyl groups"/>
    <property type="evidence" value="ECO:0007669"/>
    <property type="project" value="InterPro"/>
</dbReference>
<evidence type="ECO:0000259" key="3">
    <source>
        <dbReference type="PROSITE" id="PS51186"/>
    </source>
</evidence>
<dbReference type="Proteomes" id="UP000319374">
    <property type="component" value="Chromosome"/>
</dbReference>